<dbReference type="RefSeq" id="WP_136129854.1">
    <property type="nucleotide sequence ID" value="NZ_PDKU01000001.1"/>
</dbReference>
<dbReference type="AlphaFoldDB" id="A0A2P5SWK4"/>
<dbReference type="EMBL" id="PDKU01000001">
    <property type="protein sequence ID" value="PPI86691.1"/>
    <property type="molecule type" value="Genomic_DNA"/>
</dbReference>
<gene>
    <name evidence="1" type="ORF">CRV10_00290</name>
</gene>
<comment type="caution">
    <text evidence="1">The sequence shown here is derived from an EMBL/GenBank/DDBJ whole genome shotgun (WGS) entry which is preliminary data.</text>
</comment>
<proteinExistence type="predicted"/>
<evidence type="ECO:0008006" key="3">
    <source>
        <dbReference type="Google" id="ProtNLM"/>
    </source>
</evidence>
<protein>
    <recommendedName>
        <fullName evidence="3">Lipoprotein</fullName>
    </recommendedName>
</protein>
<evidence type="ECO:0000313" key="1">
    <source>
        <dbReference type="EMBL" id="PPI86691.1"/>
    </source>
</evidence>
<evidence type="ECO:0000313" key="2">
    <source>
        <dbReference type="Proteomes" id="UP000296144"/>
    </source>
</evidence>
<dbReference type="PROSITE" id="PS51257">
    <property type="entry name" value="PROKAR_LIPOPROTEIN"/>
    <property type="match status" value="1"/>
</dbReference>
<accession>A0A2P5SWK4</accession>
<dbReference type="OrthoDB" id="5686855at2"/>
<organism evidence="1 2">
    <name type="scientific">Candidatus Pantoea edessiphila</name>
    <dbReference type="NCBI Taxonomy" id="2044610"/>
    <lineage>
        <taxon>Bacteria</taxon>
        <taxon>Pseudomonadati</taxon>
        <taxon>Pseudomonadota</taxon>
        <taxon>Gammaproteobacteria</taxon>
        <taxon>Enterobacterales</taxon>
        <taxon>Erwiniaceae</taxon>
        <taxon>Pantoea</taxon>
    </lineage>
</organism>
<keyword evidence="2" id="KW-1185">Reference proteome</keyword>
<reference evidence="1 2" key="1">
    <citation type="journal article" date="2018" name="Genome Biol. Evol.">
        <title>Cladogenesis and Genomic Streamlining in Extracellular Endosymbionts of Tropical Stink Bugs.</title>
        <authorList>
            <person name="Otero-Bravo A."/>
            <person name="Goffredi S."/>
            <person name="Sabree Z.L."/>
        </authorList>
    </citation>
    <scope>NUCLEOTIDE SEQUENCE [LARGE SCALE GENOMIC DNA]</scope>
    <source>
        <strain evidence="1 2">SoEL</strain>
    </source>
</reference>
<dbReference type="InterPro" id="IPR010653">
    <property type="entry name" value="NlpB/DapX"/>
</dbReference>
<dbReference type="Gene3D" id="3.30.530.50">
    <property type="match status" value="1"/>
</dbReference>
<name>A0A2P5SWK4_9GAMM</name>
<sequence length="281" mass="32975">MNYLLKNSNCILIAKCFIIILVLSSCSYNQFDQYYLKTDKLSTLKSPQVVVLPVNKDVSYIQNFNNTFNNNQDRNRPSYLYPPMQPLQPTNGLKINVHGNKGLLFINHKKTVFICSKIIDLVKHYNFPIISINEKLCNITTDLIKLPVFYDNRTYSGKYHFSLHMHNSQLLLDITLIELKKGGDIISSPIHTTYYTTQMLNNFITYLTHQDKHYTKVNKTQIIDEHKLIMLKIDNILDTMWHRLGNIIKFIEAKINYCEQIKSSFNKVYKKIHDSFWKPVV</sequence>
<dbReference type="Proteomes" id="UP000296144">
    <property type="component" value="Unassembled WGS sequence"/>
</dbReference>
<dbReference type="Pfam" id="PF06804">
    <property type="entry name" value="Lipoprotein_18"/>
    <property type="match status" value="1"/>
</dbReference>